<gene>
    <name evidence="2" type="ORF">SSEG_00642</name>
</gene>
<protein>
    <submittedName>
        <fullName evidence="2">Uncharacterized protein</fullName>
    </submittedName>
</protein>
<dbReference type="HOGENOM" id="CLU_2025510_0_0_11"/>
<keyword evidence="3" id="KW-1185">Reference proteome</keyword>
<name>B5HMK7_STRX2</name>
<dbReference type="Proteomes" id="UP000002785">
    <property type="component" value="Chromosome"/>
</dbReference>
<evidence type="ECO:0000313" key="2">
    <source>
        <dbReference type="EMBL" id="EDY54062.1"/>
    </source>
</evidence>
<feature type="region of interest" description="Disordered" evidence="1">
    <location>
        <begin position="1"/>
        <end position="47"/>
    </location>
</feature>
<dbReference type="AlphaFoldDB" id="B5HMK7"/>
<accession>B5HMK7</accession>
<evidence type="ECO:0000313" key="3">
    <source>
        <dbReference type="Proteomes" id="UP000002785"/>
    </source>
</evidence>
<evidence type="ECO:0000256" key="1">
    <source>
        <dbReference type="SAM" id="MobiDB-lite"/>
    </source>
</evidence>
<reference evidence="2" key="1">
    <citation type="submission" date="2009-10" db="EMBL/GenBank/DDBJ databases">
        <title>The genome sequence of Streptomyces sviceus strain ATCC 29083.</title>
        <authorList>
            <consortium name="The Broad Institute Genome Sequencing Platform"/>
            <consortium name="Broad Institute Microbial Sequencing Center"/>
            <person name="Fischbach M."/>
            <person name="Godfrey P."/>
            <person name="Ward D."/>
            <person name="Young S."/>
            <person name="Zeng Q."/>
            <person name="Koehrsen M."/>
            <person name="Alvarado L."/>
            <person name="Berlin A.M."/>
            <person name="Bochicchio J."/>
            <person name="Borenstein D."/>
            <person name="Chapman S.B."/>
            <person name="Chen Z."/>
            <person name="Engels R."/>
            <person name="Freedman E."/>
            <person name="Gellesch M."/>
            <person name="Goldberg J."/>
            <person name="Griggs A."/>
            <person name="Gujja S."/>
            <person name="Heilman E.R."/>
            <person name="Heiman D.I."/>
            <person name="Hepburn T.A."/>
            <person name="Howarth C."/>
            <person name="Jen D."/>
            <person name="Larson L."/>
            <person name="Lewis B."/>
            <person name="Mehta T."/>
            <person name="Park D."/>
            <person name="Pearson M."/>
            <person name="Richards J."/>
            <person name="Roberts A."/>
            <person name="Saif S."/>
            <person name="Shea T.D."/>
            <person name="Shenoy N."/>
            <person name="Sisk P."/>
            <person name="Stolte C."/>
            <person name="Sykes S.N."/>
            <person name="Thomson T."/>
            <person name="Walk T."/>
            <person name="White J."/>
            <person name="Yandava C."/>
            <person name="Straight P."/>
            <person name="Clardy J."/>
            <person name="Hung D."/>
            <person name="Kolter R."/>
            <person name="Mekalanos J."/>
            <person name="Walker S."/>
            <person name="Walsh C.T."/>
            <person name="Wieland-Brown L.C."/>
            <person name="Haas B."/>
            <person name="Nusbaum C."/>
            <person name="Birren B."/>
        </authorList>
    </citation>
    <scope>NUCLEOTIDE SEQUENCE [LARGE SCALE GENOMIC DNA]</scope>
    <source>
        <strain evidence="2">ATCC 29083</strain>
    </source>
</reference>
<dbReference type="EMBL" id="CM000951">
    <property type="protein sequence ID" value="EDY54062.1"/>
    <property type="molecule type" value="Genomic_DNA"/>
</dbReference>
<dbReference type="eggNOG" id="ENOG5031XMK">
    <property type="taxonomic scope" value="Bacteria"/>
</dbReference>
<sequence>MPCRKDGSAGQGWEKCYVLGKESARTRRREPRTDHRRSPPSDNHWSRLTRITHNLAGQASPLGEDPPVQEPAHLFTCSARWGPRESRGPTGCRGTGKDRASPIVVHSRRPHKGLRYSVVTGG</sequence>
<organism evidence="2 3">
    <name type="scientific">Streptomyces sviceus (strain ATCC 29083 / DSM 924 / JCM 4929 / NBRC 13980 / NCIMB 11184 / NRRL 5439 / UC 5370)</name>
    <dbReference type="NCBI Taxonomy" id="463191"/>
    <lineage>
        <taxon>Bacteria</taxon>
        <taxon>Bacillati</taxon>
        <taxon>Actinomycetota</taxon>
        <taxon>Actinomycetes</taxon>
        <taxon>Kitasatosporales</taxon>
        <taxon>Streptomycetaceae</taxon>
        <taxon>Streptomyces</taxon>
    </lineage>
</organism>
<feature type="region of interest" description="Disordered" evidence="1">
    <location>
        <begin position="77"/>
        <end position="101"/>
    </location>
</feature>
<proteinExistence type="predicted"/>